<evidence type="ECO:0000313" key="2">
    <source>
        <dbReference type="Proteomes" id="UP000008549"/>
    </source>
</evidence>
<dbReference type="Gene3D" id="1.25.10.10">
    <property type="entry name" value="Leucine-rich Repeat Variant"/>
    <property type="match status" value="1"/>
</dbReference>
<dbReference type="STRING" id="6238.A8XX74"/>
<evidence type="ECO:0000313" key="1">
    <source>
        <dbReference type="EMBL" id="CAP37243.1"/>
    </source>
</evidence>
<name>A8XX74_CAEBR</name>
<proteinExistence type="predicted"/>
<dbReference type="InParanoid" id="A8XX74"/>
<dbReference type="PANTHER" id="PTHR21696:SF2">
    <property type="entry name" value="PROTEIN UNC-79 HOMOLOG"/>
    <property type="match status" value="1"/>
</dbReference>
<dbReference type="RefSeq" id="XP_002642566.1">
    <property type="nucleotide sequence ID" value="XM_002642520.1"/>
</dbReference>
<dbReference type="HOGENOM" id="CLU_003624_0_0_1"/>
<dbReference type="SUPFAM" id="SSF48371">
    <property type="entry name" value="ARM repeat"/>
    <property type="match status" value="1"/>
</dbReference>
<dbReference type="InterPro" id="IPR016024">
    <property type="entry name" value="ARM-type_fold"/>
</dbReference>
<dbReference type="GeneID" id="8584559"/>
<dbReference type="eggNOG" id="KOG4820">
    <property type="taxonomic scope" value="Eukaryota"/>
</dbReference>
<feature type="non-terminal residue" evidence="1">
    <location>
        <position position="237"/>
    </location>
</feature>
<dbReference type="Proteomes" id="UP000008549">
    <property type="component" value="Unassembled WGS sequence"/>
</dbReference>
<dbReference type="InterPro" id="IPR024855">
    <property type="entry name" value="UNC79"/>
</dbReference>
<gene>
    <name evidence="1" type="primary">Cbr-unc-79.1</name>
    <name evidence="1" type="ORF">CBG_20203</name>
</gene>
<reference evidence="1 2" key="2">
    <citation type="journal article" date="2011" name="PLoS Genet.">
        <title>Caenorhabditis briggsae recombinant inbred line genotypes reveal inter-strain incompatibility and the evolution of recombination.</title>
        <authorList>
            <person name="Ross J.A."/>
            <person name="Koboldt D.C."/>
            <person name="Staisch J.E."/>
            <person name="Chamberlin H.M."/>
            <person name="Gupta B.P."/>
            <person name="Miller R.D."/>
            <person name="Baird S.E."/>
            <person name="Haag E.S."/>
        </authorList>
    </citation>
    <scope>NUCLEOTIDE SEQUENCE [LARGE SCALE GENOMIC DNA]</scope>
    <source>
        <strain evidence="1 2">AF16</strain>
    </source>
</reference>
<dbReference type="InterPro" id="IPR011989">
    <property type="entry name" value="ARM-like"/>
</dbReference>
<sequence>MIHSLLACLDVAVEPDVEFFVMSSIKYLCLHCEALSNARREHRGFLIWTQENQMVPKLWERLRSDYIQVGELATHLLLHAMTLPQGEEMFWKMVHRDFTSPQWNVRFDAVGKAYVLAQMIKTAPVKANKVVQTCLASVFYHFIASLHDPNPSVAQRAIIALRAMPSHTLKLICMCFESQFDHCIVDRPLIIHAITMMSILLPDQTTLTFDFFIQRFETLVLESQLSSQTEENIFVQG</sequence>
<dbReference type="CTD" id="8584559"/>
<feature type="non-terminal residue" evidence="1">
    <location>
        <position position="1"/>
    </location>
</feature>
<organism evidence="1 2">
    <name type="scientific">Caenorhabditis briggsae</name>
    <dbReference type="NCBI Taxonomy" id="6238"/>
    <lineage>
        <taxon>Eukaryota</taxon>
        <taxon>Metazoa</taxon>
        <taxon>Ecdysozoa</taxon>
        <taxon>Nematoda</taxon>
        <taxon>Chromadorea</taxon>
        <taxon>Rhabditida</taxon>
        <taxon>Rhabditina</taxon>
        <taxon>Rhabditomorpha</taxon>
        <taxon>Rhabditoidea</taxon>
        <taxon>Rhabditidae</taxon>
        <taxon>Peloderinae</taxon>
        <taxon>Caenorhabditis</taxon>
    </lineage>
</organism>
<dbReference type="PANTHER" id="PTHR21696">
    <property type="entry name" value="PROTEIN UNC-79 HOMOLOG"/>
    <property type="match status" value="1"/>
</dbReference>
<protein>
    <submittedName>
        <fullName evidence="1">Protein CBR-UNC-79.1</fullName>
    </submittedName>
</protein>
<dbReference type="AlphaFoldDB" id="A8XX74"/>
<keyword evidence="2" id="KW-1185">Reference proteome</keyword>
<dbReference type="EMBL" id="HE601013">
    <property type="protein sequence ID" value="CAP37243.1"/>
    <property type="molecule type" value="Genomic_DNA"/>
</dbReference>
<dbReference type="KEGG" id="cbr:CBG_20202"/>
<accession>A8XX74</accession>
<reference evidence="1 2" key="1">
    <citation type="journal article" date="2003" name="PLoS Biol.">
        <title>The genome sequence of Caenorhabditis briggsae: a platform for comparative genomics.</title>
        <authorList>
            <person name="Stein L.D."/>
            <person name="Bao Z."/>
            <person name="Blasiar D."/>
            <person name="Blumenthal T."/>
            <person name="Brent M.R."/>
            <person name="Chen N."/>
            <person name="Chinwalla A."/>
            <person name="Clarke L."/>
            <person name="Clee C."/>
            <person name="Coghlan A."/>
            <person name="Coulson A."/>
            <person name="D'Eustachio P."/>
            <person name="Fitch D.H."/>
            <person name="Fulton L.A."/>
            <person name="Fulton R.E."/>
            <person name="Griffiths-Jones S."/>
            <person name="Harris T.W."/>
            <person name="Hillier L.W."/>
            <person name="Kamath R."/>
            <person name="Kuwabara P.E."/>
            <person name="Mardis E.R."/>
            <person name="Marra M.A."/>
            <person name="Miner T.L."/>
            <person name="Minx P."/>
            <person name="Mullikin J.C."/>
            <person name="Plumb R.W."/>
            <person name="Rogers J."/>
            <person name="Schein J.E."/>
            <person name="Sohrmann M."/>
            <person name="Spieth J."/>
            <person name="Stajich J.E."/>
            <person name="Wei C."/>
            <person name="Willey D."/>
            <person name="Wilson R.K."/>
            <person name="Durbin R."/>
            <person name="Waterston R.H."/>
        </authorList>
    </citation>
    <scope>NUCLEOTIDE SEQUENCE [LARGE SCALE GENOMIC DNA]</scope>
    <source>
        <strain evidence="1 2">AF16</strain>
    </source>
</reference>